<feature type="transmembrane region" description="Helical" evidence="2">
    <location>
        <begin position="697"/>
        <end position="716"/>
    </location>
</feature>
<protein>
    <recommendedName>
        <fullName evidence="3">eCIS core domain-containing protein</fullName>
    </recommendedName>
</protein>
<dbReference type="InterPro" id="IPR025295">
    <property type="entry name" value="eCIS_core_dom"/>
</dbReference>
<dbReference type="STRING" id="153721.MYP_1754"/>
<dbReference type="Proteomes" id="UP000030185">
    <property type="component" value="Unassembled WGS sequence"/>
</dbReference>
<name>A0A098LC47_9BACT</name>
<keyword evidence="2" id="KW-0812">Transmembrane</keyword>
<sequence>MQSVKTQNKSLPQRKTDAQIANQNLAYGKVADQSLFDNSSLYGKNVTQMMSNAIAGMHYSTVPIQRKHEKEVAQSPQKNESPEKVNNTGMPDNLKSGIEAMSGLSMDGVKVHYNSDKPKQLKALAYAQGNDIFVGSGQEKHLPHEAWHVVQQKEGRVEPTRKQNGLNINDDKELENEADRMGNKAMQFKGYGTPVTEKGASGSSNTAQLYIESEPSVLLDIINKLKEAYKDKVEFPVILKEALDTWVVNGQGRSFSEEVIYTLDNFKEKLNLNFLWAKINKLETENEVYLIDAVKRSTEKVNKIQGNAYQYPHKLGSGKDVYGNEREGVPSSDTSKALAKDLRDELENKEVWKYKWDKGKGERVPAGYMMGVAITSSATFAAYSGSVEPTYKGNKPTFTDVARTKNFTVKKDPVSVDLTDLSRSVSGSTPEGVVEWHDDNEKHDYKVVKQDGESASAEIGSCAGTKLAKLSPLYMTEVWVGPDSSSGVKINDNDGNSKKYNNESEEIPSCLNCQFVIPMLLDNGDIVELQSERLKTTLVKVTKEVMYLEALEKINKEEVISQVITFISLPNAKLLRGYEEDVRDEIGNKFDEEIDRLKTSKPSVQDVMGIATRIYGRQKKWMDFVKKVEEQRIEEAVEEENNVNEDISQEIPVTSNLNVAKGGSNKSKSKAKRSVKGKRKKNRQVEKSEEKNSIKGFAWLLVLVVILAILSGLYTLGSGNKDKNH</sequence>
<feature type="compositionally biased region" description="Basic residues" evidence="1">
    <location>
        <begin position="667"/>
        <end position="682"/>
    </location>
</feature>
<evidence type="ECO:0000313" key="4">
    <source>
        <dbReference type="EMBL" id="GAL84526.1"/>
    </source>
</evidence>
<feature type="compositionally biased region" description="Polar residues" evidence="1">
    <location>
        <begin position="74"/>
        <end position="90"/>
    </location>
</feature>
<comment type="caution">
    <text evidence="4">The sequence shown here is derived from an EMBL/GenBank/DDBJ whole genome shotgun (WGS) entry which is preliminary data.</text>
</comment>
<keyword evidence="2" id="KW-0472">Membrane</keyword>
<dbReference type="AlphaFoldDB" id="A0A098LC47"/>
<gene>
    <name evidence="4" type="ORF">MYP_1754</name>
</gene>
<dbReference type="Pfam" id="PF13699">
    <property type="entry name" value="eCIS_core"/>
    <property type="match status" value="1"/>
</dbReference>
<dbReference type="RefSeq" id="WP_081990449.1">
    <property type="nucleotide sequence ID" value="NZ_BBLT01000003.1"/>
</dbReference>
<organism evidence="4 5">
    <name type="scientific">Sporocytophaga myxococcoides</name>
    <dbReference type="NCBI Taxonomy" id="153721"/>
    <lineage>
        <taxon>Bacteria</taxon>
        <taxon>Pseudomonadati</taxon>
        <taxon>Bacteroidota</taxon>
        <taxon>Cytophagia</taxon>
        <taxon>Cytophagales</taxon>
        <taxon>Cytophagaceae</taxon>
        <taxon>Sporocytophaga</taxon>
    </lineage>
</organism>
<evidence type="ECO:0000259" key="3">
    <source>
        <dbReference type="Pfam" id="PF13699"/>
    </source>
</evidence>
<keyword evidence="2" id="KW-1133">Transmembrane helix</keyword>
<accession>A0A098LC47</accession>
<evidence type="ECO:0000256" key="2">
    <source>
        <dbReference type="SAM" id="Phobius"/>
    </source>
</evidence>
<feature type="region of interest" description="Disordered" evidence="1">
    <location>
        <begin position="67"/>
        <end position="92"/>
    </location>
</feature>
<dbReference type="OrthoDB" id="292792at2"/>
<evidence type="ECO:0000313" key="5">
    <source>
        <dbReference type="Proteomes" id="UP000030185"/>
    </source>
</evidence>
<dbReference type="EMBL" id="BBLT01000003">
    <property type="protein sequence ID" value="GAL84526.1"/>
    <property type="molecule type" value="Genomic_DNA"/>
</dbReference>
<feature type="region of interest" description="Disordered" evidence="1">
    <location>
        <begin position="654"/>
        <end position="687"/>
    </location>
</feature>
<feature type="domain" description="eCIS core" evidence="3">
    <location>
        <begin position="90"/>
        <end position="155"/>
    </location>
</feature>
<keyword evidence="5" id="KW-1185">Reference proteome</keyword>
<dbReference type="eggNOG" id="COG3177">
    <property type="taxonomic scope" value="Bacteria"/>
</dbReference>
<evidence type="ECO:0000256" key="1">
    <source>
        <dbReference type="SAM" id="MobiDB-lite"/>
    </source>
</evidence>
<proteinExistence type="predicted"/>
<reference evidence="4 5" key="1">
    <citation type="submission" date="2014-09" db="EMBL/GenBank/DDBJ databases">
        <title>Sporocytophaga myxococcoides PG-01 genome sequencing.</title>
        <authorList>
            <person name="Liu L."/>
            <person name="Gao P.J."/>
            <person name="Chen G.J."/>
            <person name="Wang L.S."/>
        </authorList>
    </citation>
    <scope>NUCLEOTIDE SEQUENCE [LARGE SCALE GENOMIC DNA]</scope>
    <source>
        <strain evidence="4 5">PG-01</strain>
    </source>
</reference>